<keyword evidence="3" id="KW-1185">Reference proteome</keyword>
<organism evidence="2 3">
    <name type="scientific">Musa troglodytarum</name>
    <name type="common">fe'i banana</name>
    <dbReference type="NCBI Taxonomy" id="320322"/>
    <lineage>
        <taxon>Eukaryota</taxon>
        <taxon>Viridiplantae</taxon>
        <taxon>Streptophyta</taxon>
        <taxon>Embryophyta</taxon>
        <taxon>Tracheophyta</taxon>
        <taxon>Spermatophyta</taxon>
        <taxon>Magnoliopsida</taxon>
        <taxon>Liliopsida</taxon>
        <taxon>Zingiberales</taxon>
        <taxon>Musaceae</taxon>
        <taxon>Musa</taxon>
    </lineage>
</organism>
<sequence>MSRGTGAGYDRHITIFSPEGRLYRSKRLRPSRPPGSRRSESEERIPFVVADARSLVQQARNEAAEFCFKWGHEMPVDVLAKCSSSGFESWTGRSWFLKAYESFFL</sequence>
<dbReference type="SUPFAM" id="SSF56235">
    <property type="entry name" value="N-terminal nucleophile aminohydrolases (Ntn hydrolases)"/>
    <property type="match status" value="1"/>
</dbReference>
<dbReference type="GO" id="GO:0019773">
    <property type="term" value="C:proteasome core complex, alpha-subunit complex"/>
    <property type="evidence" value="ECO:0007669"/>
    <property type="project" value="InterPro"/>
</dbReference>
<evidence type="ECO:0000313" key="3">
    <source>
        <dbReference type="Proteomes" id="UP001055439"/>
    </source>
</evidence>
<protein>
    <recommendedName>
        <fullName evidence="1">Proteasome alpha-type subunits domain-containing protein</fullName>
    </recommendedName>
</protein>
<dbReference type="Proteomes" id="UP001055439">
    <property type="component" value="Chromosome 3"/>
</dbReference>
<reference evidence="2" key="1">
    <citation type="submission" date="2022-05" db="EMBL/GenBank/DDBJ databases">
        <title>The Musa troglodytarum L. genome provides insights into the mechanism of non-climacteric behaviour and enrichment of carotenoids.</title>
        <authorList>
            <person name="Wang J."/>
        </authorList>
    </citation>
    <scope>NUCLEOTIDE SEQUENCE</scope>
    <source>
        <tissue evidence="2">Leaf</tissue>
    </source>
</reference>
<feature type="domain" description="Proteasome alpha-type subunits" evidence="1">
    <location>
        <begin position="9"/>
        <end position="23"/>
    </location>
</feature>
<evidence type="ECO:0000313" key="2">
    <source>
        <dbReference type="EMBL" id="URD92748.1"/>
    </source>
</evidence>
<evidence type="ECO:0000259" key="1">
    <source>
        <dbReference type="Pfam" id="PF10584"/>
    </source>
</evidence>
<name>A0A9E7FF18_9LILI</name>
<accession>A0A9E7FF18</accession>
<dbReference type="AlphaFoldDB" id="A0A9E7FF18"/>
<proteinExistence type="predicted"/>
<dbReference type="EMBL" id="CP097505">
    <property type="protein sequence ID" value="URD92748.1"/>
    <property type="molecule type" value="Genomic_DNA"/>
</dbReference>
<gene>
    <name evidence="2" type="ORF">MUK42_00406</name>
</gene>
<dbReference type="InterPro" id="IPR000426">
    <property type="entry name" value="Proteasome_asu_N"/>
</dbReference>
<dbReference type="Pfam" id="PF10584">
    <property type="entry name" value="Proteasome_A_N"/>
    <property type="match status" value="1"/>
</dbReference>
<dbReference type="InterPro" id="IPR029055">
    <property type="entry name" value="Ntn_hydrolases_N"/>
</dbReference>
<dbReference type="Gene3D" id="3.60.20.10">
    <property type="entry name" value="Glutamine Phosphoribosylpyrophosphate, subunit 1, domain 1"/>
    <property type="match status" value="2"/>
</dbReference>
<dbReference type="GO" id="GO:0006511">
    <property type="term" value="P:ubiquitin-dependent protein catabolic process"/>
    <property type="evidence" value="ECO:0007669"/>
    <property type="project" value="InterPro"/>
</dbReference>
<dbReference type="OrthoDB" id="5835702at2759"/>